<dbReference type="GO" id="GO:0000976">
    <property type="term" value="F:transcription cis-regulatory region binding"/>
    <property type="evidence" value="ECO:0007669"/>
    <property type="project" value="TreeGrafter"/>
</dbReference>
<accession>A0A7G9WFE5</accession>
<dbReference type="GO" id="GO:0000156">
    <property type="term" value="F:phosphorelay response regulator activity"/>
    <property type="evidence" value="ECO:0007669"/>
    <property type="project" value="TreeGrafter"/>
</dbReference>
<evidence type="ECO:0000256" key="4">
    <source>
        <dbReference type="ARBA" id="ARBA00023163"/>
    </source>
</evidence>
<dbReference type="EMBL" id="CP060696">
    <property type="protein sequence ID" value="QNO17407.1"/>
    <property type="molecule type" value="Genomic_DNA"/>
</dbReference>
<dbReference type="RefSeq" id="WP_212506477.1">
    <property type="nucleotide sequence ID" value="NZ_CP060696.1"/>
</dbReference>
<dbReference type="KEGG" id="caml:H6X83_10725"/>
<dbReference type="InterPro" id="IPR001789">
    <property type="entry name" value="Sig_transdc_resp-reg_receiver"/>
</dbReference>
<organism evidence="10 11">
    <name type="scientific">Caproicibacterium amylolyticum</name>
    <dbReference type="NCBI Taxonomy" id="2766537"/>
    <lineage>
        <taxon>Bacteria</taxon>
        <taxon>Bacillati</taxon>
        <taxon>Bacillota</taxon>
        <taxon>Clostridia</taxon>
        <taxon>Eubacteriales</taxon>
        <taxon>Oscillospiraceae</taxon>
        <taxon>Caproicibacterium</taxon>
    </lineage>
</organism>
<dbReference type="Gene3D" id="1.10.10.10">
    <property type="entry name" value="Winged helix-like DNA-binding domain superfamily/Winged helix DNA-binding domain"/>
    <property type="match status" value="1"/>
</dbReference>
<protein>
    <recommendedName>
        <fullName evidence="1">Stage 0 sporulation protein A homolog</fullName>
    </recommendedName>
</protein>
<dbReference type="PROSITE" id="PS50110">
    <property type="entry name" value="RESPONSE_REGULATORY"/>
    <property type="match status" value="1"/>
</dbReference>
<dbReference type="Proteomes" id="UP000516046">
    <property type="component" value="Chromosome"/>
</dbReference>
<dbReference type="PROSITE" id="PS51755">
    <property type="entry name" value="OMPR_PHOB"/>
    <property type="match status" value="1"/>
</dbReference>
<dbReference type="InterPro" id="IPR039420">
    <property type="entry name" value="WalR-like"/>
</dbReference>
<dbReference type="SMART" id="SM00862">
    <property type="entry name" value="Trans_reg_C"/>
    <property type="match status" value="1"/>
</dbReference>
<name>A0A7G9WFE5_9FIRM</name>
<evidence type="ECO:0000313" key="11">
    <source>
        <dbReference type="Proteomes" id="UP000516046"/>
    </source>
</evidence>
<proteinExistence type="predicted"/>
<feature type="domain" description="Response regulatory" evidence="8">
    <location>
        <begin position="3"/>
        <end position="116"/>
    </location>
</feature>
<feature type="modified residue" description="4-aspartylphosphate" evidence="6">
    <location>
        <position position="52"/>
    </location>
</feature>
<keyword evidence="4" id="KW-0804">Transcription</keyword>
<feature type="domain" description="OmpR/PhoB-type" evidence="9">
    <location>
        <begin position="126"/>
        <end position="224"/>
    </location>
</feature>
<dbReference type="InterPro" id="IPR016032">
    <property type="entry name" value="Sig_transdc_resp-reg_C-effctor"/>
</dbReference>
<dbReference type="SUPFAM" id="SSF46894">
    <property type="entry name" value="C-terminal effector domain of the bipartite response regulators"/>
    <property type="match status" value="1"/>
</dbReference>
<evidence type="ECO:0000259" key="8">
    <source>
        <dbReference type="PROSITE" id="PS50110"/>
    </source>
</evidence>
<dbReference type="CDD" id="cd18159">
    <property type="entry name" value="REC_OmpR_NsrR-like"/>
    <property type="match status" value="1"/>
</dbReference>
<dbReference type="AlphaFoldDB" id="A0A7G9WFE5"/>
<feature type="DNA-binding region" description="OmpR/PhoB-type" evidence="7">
    <location>
        <begin position="126"/>
        <end position="224"/>
    </location>
</feature>
<evidence type="ECO:0000256" key="1">
    <source>
        <dbReference type="ARBA" id="ARBA00018672"/>
    </source>
</evidence>
<dbReference type="PANTHER" id="PTHR48111:SF43">
    <property type="entry name" value="STAGE 0 SPORULATION PROTEIN A HOMOLOG"/>
    <property type="match status" value="1"/>
</dbReference>
<dbReference type="GO" id="GO:0005829">
    <property type="term" value="C:cytosol"/>
    <property type="evidence" value="ECO:0007669"/>
    <property type="project" value="TreeGrafter"/>
</dbReference>
<dbReference type="CDD" id="cd00383">
    <property type="entry name" value="trans_reg_C"/>
    <property type="match status" value="1"/>
</dbReference>
<dbReference type="InterPro" id="IPR001867">
    <property type="entry name" value="OmpR/PhoB-type_DNA-bd"/>
</dbReference>
<dbReference type="SUPFAM" id="SSF52172">
    <property type="entry name" value="CheY-like"/>
    <property type="match status" value="1"/>
</dbReference>
<dbReference type="Pfam" id="PF00072">
    <property type="entry name" value="Response_reg"/>
    <property type="match status" value="1"/>
</dbReference>
<evidence type="ECO:0000313" key="10">
    <source>
        <dbReference type="EMBL" id="QNO17407.1"/>
    </source>
</evidence>
<dbReference type="SMART" id="SM00448">
    <property type="entry name" value="REC"/>
    <property type="match status" value="1"/>
</dbReference>
<evidence type="ECO:0000256" key="6">
    <source>
        <dbReference type="PROSITE-ProRule" id="PRU00169"/>
    </source>
</evidence>
<evidence type="ECO:0000259" key="9">
    <source>
        <dbReference type="PROSITE" id="PS51755"/>
    </source>
</evidence>
<evidence type="ECO:0000256" key="5">
    <source>
        <dbReference type="ARBA" id="ARBA00024867"/>
    </source>
</evidence>
<dbReference type="GO" id="GO:0006355">
    <property type="term" value="P:regulation of DNA-templated transcription"/>
    <property type="evidence" value="ECO:0007669"/>
    <property type="project" value="InterPro"/>
</dbReference>
<comment type="function">
    <text evidence="5">May play the central regulatory role in sporulation. It may be an element of the effector pathway responsible for the activation of sporulation genes in response to nutritional stress. Spo0A may act in concert with spo0H (a sigma factor) to control the expression of some genes that are critical to the sporulation process.</text>
</comment>
<dbReference type="InterPro" id="IPR036388">
    <property type="entry name" value="WH-like_DNA-bd_sf"/>
</dbReference>
<gene>
    <name evidence="10" type="ORF">H6X83_10725</name>
</gene>
<dbReference type="InterPro" id="IPR011006">
    <property type="entry name" value="CheY-like_superfamily"/>
</dbReference>
<evidence type="ECO:0000256" key="7">
    <source>
        <dbReference type="PROSITE-ProRule" id="PRU01091"/>
    </source>
</evidence>
<evidence type="ECO:0000256" key="3">
    <source>
        <dbReference type="ARBA" id="ARBA00023125"/>
    </source>
</evidence>
<dbReference type="Pfam" id="PF00486">
    <property type="entry name" value="Trans_reg_C"/>
    <property type="match status" value="1"/>
</dbReference>
<dbReference type="Gene3D" id="3.40.50.2300">
    <property type="match status" value="1"/>
</dbReference>
<keyword evidence="6" id="KW-0597">Phosphoprotein</keyword>
<reference evidence="10 11" key="1">
    <citation type="submission" date="2020-08" db="EMBL/GenBank/DDBJ databases">
        <authorList>
            <person name="Ren C."/>
            <person name="Gu Y."/>
            <person name="Xu Y."/>
        </authorList>
    </citation>
    <scope>NUCLEOTIDE SEQUENCE [LARGE SCALE GENOMIC DNA]</scope>
    <source>
        <strain evidence="10 11">LBM18003</strain>
    </source>
</reference>
<dbReference type="PANTHER" id="PTHR48111">
    <property type="entry name" value="REGULATOR OF RPOS"/>
    <property type="match status" value="1"/>
</dbReference>
<sequence>MYKILIVEDDPIIAASVAKHLTAWGLQTGIIQDFHSVTAEFAAFDPQLVLMDISLPFYNGFHWCEEIRRISQVPIIFLSSAADNMNIVMAMNMGGDDFIAKPFDLNVLTAKVQAVLRRTYDFGSPANLIEHGGTILNLSDGTLSFGEQKTELSKNELKILQALFESNGKVVRREDLMTRLWETDCYVDENTLTVNINRLRRKLAKIGLTDFILTKKGLGYMVEA</sequence>
<keyword evidence="3 7" id="KW-0238">DNA-binding</keyword>
<keyword evidence="11" id="KW-1185">Reference proteome</keyword>
<evidence type="ECO:0000256" key="2">
    <source>
        <dbReference type="ARBA" id="ARBA00023015"/>
    </source>
</evidence>
<dbReference type="GO" id="GO:0032993">
    <property type="term" value="C:protein-DNA complex"/>
    <property type="evidence" value="ECO:0007669"/>
    <property type="project" value="TreeGrafter"/>
</dbReference>
<keyword evidence="2" id="KW-0805">Transcription regulation</keyword>